<feature type="region of interest" description="Disordered" evidence="1">
    <location>
        <begin position="19"/>
        <end position="77"/>
    </location>
</feature>
<protein>
    <submittedName>
        <fullName evidence="3">GUN4 domain-containing protein</fullName>
    </submittedName>
</protein>
<evidence type="ECO:0000256" key="1">
    <source>
        <dbReference type="SAM" id="MobiDB-lite"/>
    </source>
</evidence>
<comment type="caution">
    <text evidence="3">The sequence shown here is derived from an EMBL/GenBank/DDBJ whole genome shotgun (WGS) entry which is preliminary data.</text>
</comment>
<sequence length="223" mass="24590">MGQDLEVIDLLTDIRNVVRRSPASSPVSAPTTTDSARTASATAGTLSVGKVVEQKMPPVSQPVKQPKTSPDEPALKSEKGIDYSKLRDLLKAGDWKAADNETYEVMIRAVGKTSGAWFTRDELLNFPCADLLTIDRLWVHYSQGRFGFSVQKKIYIECGAKLDGKYQGDKIWKKFGDNVGWRKDGQLLMYNSLVFSTSAPLGHLPGWAAGVVFWGSLLSHRDL</sequence>
<proteinExistence type="predicted"/>
<dbReference type="PANTHER" id="PTHR34800:SF1">
    <property type="entry name" value="TETRAPYRROLE-BINDING PROTEIN, CHLOROPLASTIC"/>
    <property type="match status" value="1"/>
</dbReference>
<dbReference type="Proteomes" id="UP001196661">
    <property type="component" value="Unassembled WGS sequence"/>
</dbReference>
<dbReference type="SUPFAM" id="SSF140869">
    <property type="entry name" value="GUN4-like"/>
    <property type="match status" value="1"/>
</dbReference>
<dbReference type="InterPro" id="IPR008629">
    <property type="entry name" value="GUN4-like"/>
</dbReference>
<keyword evidence="4" id="KW-1185">Reference proteome</keyword>
<feature type="compositionally biased region" description="Low complexity" evidence="1">
    <location>
        <begin position="19"/>
        <end position="47"/>
    </location>
</feature>
<accession>A0ABS5Y6T9</accession>
<dbReference type="CDD" id="cd16383">
    <property type="entry name" value="GUN4"/>
    <property type="match status" value="1"/>
</dbReference>
<evidence type="ECO:0000313" key="4">
    <source>
        <dbReference type="Proteomes" id="UP001196661"/>
    </source>
</evidence>
<dbReference type="Pfam" id="PF05419">
    <property type="entry name" value="GUN4"/>
    <property type="match status" value="1"/>
</dbReference>
<name>A0ABS5Y6T9_9CYAN</name>
<organism evidence="3 4">
    <name type="scientific">Leptothoe kymatousa TAU-MAC 1615</name>
    <dbReference type="NCBI Taxonomy" id="2364775"/>
    <lineage>
        <taxon>Bacteria</taxon>
        <taxon>Bacillati</taxon>
        <taxon>Cyanobacteriota</taxon>
        <taxon>Cyanophyceae</taxon>
        <taxon>Nodosilineales</taxon>
        <taxon>Cymatolegaceae</taxon>
        <taxon>Leptothoe</taxon>
        <taxon>Leptothoe kymatousa</taxon>
    </lineage>
</organism>
<feature type="domain" description="GUN4-like" evidence="2">
    <location>
        <begin position="76"/>
        <end position="219"/>
    </location>
</feature>
<dbReference type="EMBL" id="JADOER010000014">
    <property type="protein sequence ID" value="MBT9313557.1"/>
    <property type="molecule type" value="Genomic_DNA"/>
</dbReference>
<evidence type="ECO:0000259" key="2">
    <source>
        <dbReference type="Pfam" id="PF05419"/>
    </source>
</evidence>
<dbReference type="InterPro" id="IPR037215">
    <property type="entry name" value="GUN4-like_sf"/>
</dbReference>
<dbReference type="PANTHER" id="PTHR34800">
    <property type="entry name" value="TETRAPYRROLE-BINDING PROTEIN, CHLOROPLASTIC"/>
    <property type="match status" value="1"/>
</dbReference>
<dbReference type="Gene3D" id="1.10.10.1770">
    <property type="entry name" value="Gun4-like"/>
    <property type="match status" value="1"/>
</dbReference>
<reference evidence="3 4" key="1">
    <citation type="journal article" date="2021" name="Mar. Drugs">
        <title>Genome Reduction and Secondary Metabolism of the Marine Sponge-Associated Cyanobacterium Leptothoe.</title>
        <authorList>
            <person name="Konstantinou D."/>
            <person name="Popin R.V."/>
            <person name="Fewer D.P."/>
            <person name="Sivonen K."/>
            <person name="Gkelis S."/>
        </authorList>
    </citation>
    <scope>NUCLEOTIDE SEQUENCE [LARGE SCALE GENOMIC DNA]</scope>
    <source>
        <strain evidence="3 4">TAU-MAC 1615</strain>
    </source>
</reference>
<gene>
    <name evidence="3" type="ORF">IXB28_15195</name>
</gene>
<dbReference type="Gene3D" id="1.25.40.620">
    <property type="match status" value="1"/>
</dbReference>
<evidence type="ECO:0000313" key="3">
    <source>
        <dbReference type="EMBL" id="MBT9313557.1"/>
    </source>
</evidence>